<accession>A0A562TTB0</accession>
<dbReference type="Gene3D" id="3.40.1740.10">
    <property type="entry name" value="VC0467-like"/>
    <property type="match status" value="1"/>
</dbReference>
<organism evidence="2 3">
    <name type="scientific">Mucilaginibacter frigoritolerans</name>
    <dbReference type="NCBI Taxonomy" id="652788"/>
    <lineage>
        <taxon>Bacteria</taxon>
        <taxon>Pseudomonadati</taxon>
        <taxon>Bacteroidota</taxon>
        <taxon>Sphingobacteriia</taxon>
        <taxon>Sphingobacteriales</taxon>
        <taxon>Sphingobacteriaceae</taxon>
        <taxon>Mucilaginibacter</taxon>
    </lineage>
</organism>
<reference evidence="2 3" key="1">
    <citation type="submission" date="2019-07" db="EMBL/GenBank/DDBJ databases">
        <title>Genomic Encyclopedia of Archaeal and Bacterial Type Strains, Phase II (KMG-II): from individual species to whole genera.</title>
        <authorList>
            <person name="Goeker M."/>
        </authorList>
    </citation>
    <scope>NUCLEOTIDE SEQUENCE [LARGE SCALE GENOMIC DNA]</scope>
    <source>
        <strain evidence="2 3">ATCC BAA-1854</strain>
    </source>
</reference>
<dbReference type="PANTHER" id="PTHR30327">
    <property type="entry name" value="UNCHARACTERIZED PROTEIN YQGE"/>
    <property type="match status" value="1"/>
</dbReference>
<dbReference type="GO" id="GO:0005829">
    <property type="term" value="C:cytosol"/>
    <property type="evidence" value="ECO:0007669"/>
    <property type="project" value="TreeGrafter"/>
</dbReference>
<dbReference type="PANTHER" id="PTHR30327:SF1">
    <property type="entry name" value="UPF0301 PROTEIN YQGE"/>
    <property type="match status" value="1"/>
</dbReference>
<dbReference type="Proteomes" id="UP000317010">
    <property type="component" value="Unassembled WGS sequence"/>
</dbReference>
<evidence type="ECO:0000313" key="2">
    <source>
        <dbReference type="EMBL" id="TWI96326.1"/>
    </source>
</evidence>
<evidence type="ECO:0000256" key="1">
    <source>
        <dbReference type="ARBA" id="ARBA00009600"/>
    </source>
</evidence>
<evidence type="ECO:0000313" key="3">
    <source>
        <dbReference type="Proteomes" id="UP000317010"/>
    </source>
</evidence>
<dbReference type="AlphaFoldDB" id="A0A562TTB0"/>
<proteinExistence type="inferred from homology"/>
<comment type="caution">
    <text evidence="2">The sequence shown here is derived from an EMBL/GenBank/DDBJ whole genome shotgun (WGS) entry which is preliminary data.</text>
</comment>
<gene>
    <name evidence="2" type="ORF">JN11_04060</name>
</gene>
<dbReference type="Pfam" id="PF02622">
    <property type="entry name" value="DUF179"/>
    <property type="match status" value="1"/>
</dbReference>
<keyword evidence="3" id="KW-1185">Reference proteome</keyword>
<name>A0A562TTB0_9SPHI</name>
<protein>
    <submittedName>
        <fullName evidence="2">Putative transcriptional regulator</fullName>
    </submittedName>
</protein>
<sequence length="187" mass="20791">MLSSISAAAGRLLISEPFMMDPNFKRSVILLTEYSEAGAMGFILNHASEFLLGDILPDLSYSEIPVFVGGPVAANTLHFIHRCPEKIADGIEISEGIFWGGDFETVRELITSYQLQSDEIRFFTGYSGWTPRQLDDEINEDSWIVASSVDPDTIFTGTEENLWRKAVIGLGQRYAHIANFPENPALN</sequence>
<dbReference type="InterPro" id="IPR003774">
    <property type="entry name" value="AlgH-like"/>
</dbReference>
<dbReference type="SUPFAM" id="SSF143456">
    <property type="entry name" value="VC0467-like"/>
    <property type="match status" value="1"/>
</dbReference>
<dbReference type="EMBL" id="VLLI01000013">
    <property type="protein sequence ID" value="TWI96326.1"/>
    <property type="molecule type" value="Genomic_DNA"/>
</dbReference>
<comment type="similarity">
    <text evidence="1">Belongs to the UPF0301 (AlgH) family.</text>
</comment>
<dbReference type="RefSeq" id="WP_144915425.1">
    <property type="nucleotide sequence ID" value="NZ_VLLI01000013.1"/>
</dbReference>
<dbReference type="OrthoDB" id="9807486at2"/>